<feature type="transmembrane region" description="Helical" evidence="1">
    <location>
        <begin position="12"/>
        <end position="33"/>
    </location>
</feature>
<gene>
    <name evidence="2" type="ORF">UT28_C0001G0083</name>
</gene>
<feature type="transmembrane region" description="Helical" evidence="1">
    <location>
        <begin position="141"/>
        <end position="160"/>
    </location>
</feature>
<reference evidence="2 3" key="1">
    <citation type="journal article" date="2015" name="Nature">
        <title>rRNA introns, odd ribosomes, and small enigmatic genomes across a large radiation of phyla.</title>
        <authorList>
            <person name="Brown C.T."/>
            <person name="Hug L.A."/>
            <person name="Thomas B.C."/>
            <person name="Sharon I."/>
            <person name="Castelle C.J."/>
            <person name="Singh A."/>
            <person name="Wilkins M.J."/>
            <person name="Williams K.H."/>
            <person name="Banfield J.F."/>
        </authorList>
    </citation>
    <scope>NUCLEOTIDE SEQUENCE [LARGE SCALE GENOMIC DNA]</scope>
</reference>
<keyword evidence="1" id="KW-0472">Membrane</keyword>
<dbReference type="STRING" id="1618337.UT28_C0001G0083"/>
<accession>A0A0G4B4G9</accession>
<keyword evidence="1" id="KW-1133">Transmembrane helix</keyword>
<dbReference type="EMBL" id="CP011213">
    <property type="protein sequence ID" value="AKM81902.1"/>
    <property type="molecule type" value="Genomic_DNA"/>
</dbReference>
<proteinExistence type="predicted"/>
<feature type="transmembrane region" description="Helical" evidence="1">
    <location>
        <begin position="235"/>
        <end position="253"/>
    </location>
</feature>
<dbReference type="AlphaFoldDB" id="A0A0G4B4G9"/>
<feature type="transmembrane region" description="Helical" evidence="1">
    <location>
        <begin position="45"/>
        <end position="63"/>
    </location>
</feature>
<feature type="transmembrane region" description="Helical" evidence="1">
    <location>
        <begin position="100"/>
        <end position="120"/>
    </location>
</feature>
<feature type="transmembrane region" description="Helical" evidence="1">
    <location>
        <begin position="172"/>
        <end position="192"/>
    </location>
</feature>
<feature type="transmembrane region" description="Helical" evidence="1">
    <location>
        <begin position="199"/>
        <end position="220"/>
    </location>
</feature>
<evidence type="ECO:0000256" key="1">
    <source>
        <dbReference type="SAM" id="Phobius"/>
    </source>
</evidence>
<feature type="transmembrane region" description="Helical" evidence="1">
    <location>
        <begin position="75"/>
        <end position="94"/>
    </location>
</feature>
<name>A0A0G4B4G9_9BACT</name>
<dbReference type="Proteomes" id="UP000035648">
    <property type="component" value="Chromosome"/>
</dbReference>
<sequence length="262" mass="29745">MMKNLKLNKILWGMASILSVTVSVVGLLRPYMYNSVEPANLIPGTLAQDFMTIPAGLILLFLAFKTEQDEYKKQIIAIGLTAYLFYGYGLYVIGQVFTPLYIVYMAIFTISFYSLVFGLINIEKEKLNKLSLSDRLRKVSVVFSFLQPLVFYPLWIMMLLTQINNGKRVDFISVFVIDLCFVMPAFIITAILAKRKNPFSYFILPALNIMAFVELAPLGVGELIKPKYNLTVDPFFLILFSILSLLFLLLGILDLRNLKSGK</sequence>
<organism evidence="2 3">
    <name type="scientific">Berkelbacteria bacterium GW2011_GWE1_39_12</name>
    <dbReference type="NCBI Taxonomy" id="1618337"/>
    <lineage>
        <taxon>Bacteria</taxon>
        <taxon>Candidatus Berkelbacteria</taxon>
    </lineage>
</organism>
<keyword evidence="1" id="KW-0812">Transmembrane</keyword>
<evidence type="ECO:0000313" key="3">
    <source>
        <dbReference type="Proteomes" id="UP000035648"/>
    </source>
</evidence>
<evidence type="ECO:0000313" key="2">
    <source>
        <dbReference type="EMBL" id="AKM81902.1"/>
    </source>
</evidence>
<protein>
    <submittedName>
        <fullName evidence="2">Uncharacterized protein</fullName>
    </submittedName>
</protein>
<dbReference type="KEGG" id="bbgw:UT28_C0001G0083"/>